<evidence type="ECO:0000313" key="2">
    <source>
        <dbReference type="Proteomes" id="UP001596237"/>
    </source>
</evidence>
<dbReference type="Proteomes" id="UP001596237">
    <property type="component" value="Unassembled WGS sequence"/>
</dbReference>
<dbReference type="EMBL" id="JBHSTT010000060">
    <property type="protein sequence ID" value="MFC6391114.1"/>
    <property type="molecule type" value="Genomic_DNA"/>
</dbReference>
<accession>A0ABW1WWA6</accession>
<proteinExistence type="predicted"/>
<protein>
    <submittedName>
        <fullName evidence="1">Uncharacterized protein</fullName>
    </submittedName>
</protein>
<name>A0ABW1WWA6_9HYPH</name>
<dbReference type="RefSeq" id="WP_009865223.1">
    <property type="nucleotide sequence ID" value="NZ_JBHSTT010000060.1"/>
</dbReference>
<keyword evidence="2" id="KW-1185">Reference proteome</keyword>
<sequence length="86" mass="9871">MSTSKIIWTQAGLSEVPLRRFTGRVGAVEVAVVEYDGSNRLWTWWSPLVEDIWGHAQEAEAAQQACEIWLRGWLENFRPFFASDTD</sequence>
<organism evidence="1 2">
    <name type="scientific">Methylorubrum zatmanii</name>
    <dbReference type="NCBI Taxonomy" id="29429"/>
    <lineage>
        <taxon>Bacteria</taxon>
        <taxon>Pseudomonadati</taxon>
        <taxon>Pseudomonadota</taxon>
        <taxon>Alphaproteobacteria</taxon>
        <taxon>Hyphomicrobiales</taxon>
        <taxon>Methylobacteriaceae</taxon>
        <taxon>Methylorubrum</taxon>
    </lineage>
</organism>
<gene>
    <name evidence="1" type="ORF">ACFQDP_17495</name>
</gene>
<evidence type="ECO:0000313" key="1">
    <source>
        <dbReference type="EMBL" id="MFC6391114.1"/>
    </source>
</evidence>
<reference evidence="2" key="1">
    <citation type="journal article" date="2019" name="Int. J. Syst. Evol. Microbiol.">
        <title>The Global Catalogue of Microorganisms (GCM) 10K type strain sequencing project: providing services to taxonomists for standard genome sequencing and annotation.</title>
        <authorList>
            <consortium name="The Broad Institute Genomics Platform"/>
            <consortium name="The Broad Institute Genome Sequencing Center for Infectious Disease"/>
            <person name="Wu L."/>
            <person name="Ma J."/>
        </authorList>
    </citation>
    <scope>NUCLEOTIDE SEQUENCE [LARGE SCALE GENOMIC DNA]</scope>
    <source>
        <strain evidence="2">CCUG 36916</strain>
    </source>
</reference>
<comment type="caution">
    <text evidence="1">The sequence shown here is derived from an EMBL/GenBank/DDBJ whole genome shotgun (WGS) entry which is preliminary data.</text>
</comment>